<dbReference type="InterPro" id="IPR027417">
    <property type="entry name" value="P-loop_NTPase"/>
</dbReference>
<dbReference type="Gene3D" id="3.40.50.300">
    <property type="entry name" value="P-loop containing nucleotide triphosphate hydrolases"/>
    <property type="match status" value="1"/>
</dbReference>
<dbReference type="PANTHER" id="PTHR11669:SF8">
    <property type="entry name" value="DNA POLYMERASE III SUBUNIT DELTA"/>
    <property type="match status" value="1"/>
</dbReference>
<sequence length="321" mass="34973">MITLVGHDQQWAEWRAALAGHRMHHGWILAGREGLGKATFALAAAAELVAEPGVPQPPPGHHPDIHLLEPLPNSDDEAKKKEDGRPYLRKRNINVDQVREMQRRLVTRPTLGLRRAVIIDAADQLEKGSVNALLKSLEEPPQGTFFLLVVHQLGRLLPTIRSRCTIMRFHPLAEGDLARALDAAAPGLDPATREAALAVSNGSPGAALTFAEQDLGKAWSAMKRLVTEGDPDFALRGELATAIGQRPDRDRIQAMLESARMILVRSLPRVDEPTRARVVEAHARLVTIAAQAPIYNFDAALLLMEIGGLLASVARTRESAS</sequence>
<name>A0ABT6CFM0_9SPHN</name>
<dbReference type="InterPro" id="IPR050238">
    <property type="entry name" value="DNA_Rep/Repair_Clamp_Loader"/>
</dbReference>
<dbReference type="EMBL" id="JAROCY010000001">
    <property type="protein sequence ID" value="MDF8331890.1"/>
    <property type="molecule type" value="Genomic_DNA"/>
</dbReference>
<feature type="region of interest" description="Disordered" evidence="1">
    <location>
        <begin position="51"/>
        <end position="84"/>
    </location>
</feature>
<accession>A0ABT6CFM0</accession>
<gene>
    <name evidence="2" type="ORF">POM99_01630</name>
</gene>
<evidence type="ECO:0000256" key="1">
    <source>
        <dbReference type="SAM" id="MobiDB-lite"/>
    </source>
</evidence>
<organism evidence="2 3">
    <name type="scientific">Novosphingobium cyanobacteriorum</name>
    <dbReference type="NCBI Taxonomy" id="3024215"/>
    <lineage>
        <taxon>Bacteria</taxon>
        <taxon>Pseudomonadati</taxon>
        <taxon>Pseudomonadota</taxon>
        <taxon>Alphaproteobacteria</taxon>
        <taxon>Sphingomonadales</taxon>
        <taxon>Sphingomonadaceae</taxon>
        <taxon>Novosphingobium</taxon>
    </lineage>
</organism>
<dbReference type="Pfam" id="PF13177">
    <property type="entry name" value="DNA_pol3_delta2"/>
    <property type="match status" value="1"/>
</dbReference>
<dbReference type="RefSeq" id="WP_277275011.1">
    <property type="nucleotide sequence ID" value="NZ_JAROCY010000001.1"/>
</dbReference>
<comment type="caution">
    <text evidence="2">The sequence shown here is derived from an EMBL/GenBank/DDBJ whole genome shotgun (WGS) entry which is preliminary data.</text>
</comment>
<proteinExistence type="predicted"/>
<keyword evidence="3" id="KW-1185">Reference proteome</keyword>
<evidence type="ECO:0000313" key="2">
    <source>
        <dbReference type="EMBL" id="MDF8331890.1"/>
    </source>
</evidence>
<dbReference type="SUPFAM" id="SSF52540">
    <property type="entry name" value="P-loop containing nucleoside triphosphate hydrolases"/>
    <property type="match status" value="1"/>
</dbReference>
<dbReference type="Proteomes" id="UP001222770">
    <property type="component" value="Unassembled WGS sequence"/>
</dbReference>
<protein>
    <submittedName>
        <fullName evidence="2">DNA polymerase III subunit delta</fullName>
    </submittedName>
</protein>
<evidence type="ECO:0000313" key="3">
    <source>
        <dbReference type="Proteomes" id="UP001222770"/>
    </source>
</evidence>
<dbReference type="PANTHER" id="PTHR11669">
    <property type="entry name" value="REPLICATION FACTOR C / DNA POLYMERASE III GAMMA-TAU SUBUNIT"/>
    <property type="match status" value="1"/>
</dbReference>
<reference evidence="2 3" key="1">
    <citation type="submission" date="2023-03" db="EMBL/GenBank/DDBJ databases">
        <title>Novosphingobium cyanobacteriorum sp. nov., isolated from a eutrophic reservoir during the Microcystis bloom period.</title>
        <authorList>
            <person name="Kang M."/>
            <person name="Le V."/>
            <person name="Ko S.-R."/>
            <person name="Lee S.-A."/>
            <person name="Ahn C.-Y."/>
        </authorList>
    </citation>
    <scope>NUCLEOTIDE SEQUENCE [LARGE SCALE GENOMIC DNA]</scope>
    <source>
        <strain evidence="2 3">HBC54</strain>
    </source>
</reference>